<evidence type="ECO:0000313" key="2">
    <source>
        <dbReference type="EMBL" id="GAA5795975.1"/>
    </source>
</evidence>
<protein>
    <submittedName>
        <fullName evidence="2">Uncharacterized protein</fullName>
    </submittedName>
</protein>
<organism evidence="2 3">
    <name type="scientific">Helicostylum pulchrum</name>
    <dbReference type="NCBI Taxonomy" id="562976"/>
    <lineage>
        <taxon>Eukaryota</taxon>
        <taxon>Fungi</taxon>
        <taxon>Fungi incertae sedis</taxon>
        <taxon>Mucoromycota</taxon>
        <taxon>Mucoromycotina</taxon>
        <taxon>Mucoromycetes</taxon>
        <taxon>Mucorales</taxon>
        <taxon>Mucorineae</taxon>
        <taxon>Mucoraceae</taxon>
        <taxon>Helicostylum</taxon>
    </lineage>
</organism>
<dbReference type="Pfam" id="PF12296">
    <property type="entry name" value="HsbA"/>
    <property type="match status" value="1"/>
</dbReference>
<evidence type="ECO:0000313" key="3">
    <source>
        <dbReference type="Proteomes" id="UP001476247"/>
    </source>
</evidence>
<feature type="signal peptide" evidence="1">
    <location>
        <begin position="1"/>
        <end position="19"/>
    </location>
</feature>
<name>A0ABP9XME8_9FUNG</name>
<dbReference type="InterPro" id="IPR021054">
    <property type="entry name" value="Cell_wall_mannoprotein_1"/>
</dbReference>
<proteinExistence type="predicted"/>
<reference evidence="2 3" key="1">
    <citation type="submission" date="2024-04" db="EMBL/GenBank/DDBJ databases">
        <title>genome sequences of Mucor flavus KT1a and Helicostylum pulchrum KT1b strains isolation_sourced from the surface of a dry-aged beef.</title>
        <authorList>
            <person name="Toyotome T."/>
            <person name="Hosono M."/>
            <person name="Torimaru M."/>
            <person name="Fukuda K."/>
            <person name="Mikami N."/>
        </authorList>
    </citation>
    <scope>NUCLEOTIDE SEQUENCE [LARGE SCALE GENOMIC DNA]</scope>
    <source>
        <strain evidence="2 3">KT1b</strain>
    </source>
</reference>
<evidence type="ECO:0000256" key="1">
    <source>
        <dbReference type="SAM" id="SignalP"/>
    </source>
</evidence>
<keyword evidence="1" id="KW-0732">Signal</keyword>
<accession>A0ABP9XME8</accession>
<dbReference type="EMBL" id="BAABUJ010000005">
    <property type="protein sequence ID" value="GAA5795975.1"/>
    <property type="molecule type" value="Genomic_DNA"/>
</dbReference>
<dbReference type="PANTHER" id="PTHR38123">
    <property type="entry name" value="CELL WALL SERINE-THREONINE-RICH GALACTOMANNOPROTEIN MP1 (AFU_ORTHOLOGUE AFUA_4G03240)"/>
    <property type="match status" value="1"/>
</dbReference>
<dbReference type="Proteomes" id="UP001476247">
    <property type="component" value="Unassembled WGS sequence"/>
</dbReference>
<dbReference type="Gene3D" id="1.20.1280.140">
    <property type="match status" value="1"/>
</dbReference>
<keyword evidence="3" id="KW-1185">Reference proteome</keyword>
<sequence>MRAFSTLFIAAALALSANAALVKRTDDPQIQLCMDDLTSANAQLSIVKAAVDTFTRSLGYPGAVDIHNKEQVLEQRLTKAGTTCCAVSTVASTADANAFLGVVDTMVPLVQGALTSIVAKKPEFDAIFLATAIVKTDIKNLNNQANQLLDNCLFDVTPPSHTDIATTHVTAIKSAFTTAKTAYGIA</sequence>
<gene>
    <name evidence="2" type="ORF">HPULCUR_001340</name>
</gene>
<feature type="chain" id="PRO_5045870015" evidence="1">
    <location>
        <begin position="20"/>
        <end position="186"/>
    </location>
</feature>
<comment type="caution">
    <text evidence="2">The sequence shown here is derived from an EMBL/GenBank/DDBJ whole genome shotgun (WGS) entry which is preliminary data.</text>
</comment>
<dbReference type="PANTHER" id="PTHR38123:SF1">
    <property type="entry name" value="HYDROPHOBIC SURFACE BINDING PROTEIN"/>
    <property type="match status" value="1"/>
</dbReference>